<dbReference type="PANTHER" id="PTHR45633">
    <property type="entry name" value="60 KDA HEAT SHOCK PROTEIN, MITOCHONDRIAL"/>
    <property type="match status" value="1"/>
</dbReference>
<dbReference type="SUPFAM" id="SSF52029">
    <property type="entry name" value="GroEL apical domain-like"/>
    <property type="match status" value="1"/>
</dbReference>
<proteinExistence type="inferred from homology"/>
<evidence type="ECO:0000313" key="4">
    <source>
        <dbReference type="Proteomes" id="UP000886842"/>
    </source>
</evidence>
<reference evidence="3" key="1">
    <citation type="submission" date="2020-10" db="EMBL/GenBank/DDBJ databases">
        <authorList>
            <person name="Gilroy R."/>
        </authorList>
    </citation>
    <scope>NUCLEOTIDE SEQUENCE</scope>
    <source>
        <strain evidence="3">ChiGjej1B1-24693</strain>
    </source>
</reference>
<gene>
    <name evidence="3" type="ORF">IAA98_03585</name>
</gene>
<dbReference type="EMBL" id="DVLP01000101">
    <property type="protein sequence ID" value="HIT74645.1"/>
    <property type="molecule type" value="Genomic_DNA"/>
</dbReference>
<protein>
    <submittedName>
        <fullName evidence="3">Uncharacterized protein</fullName>
    </submittedName>
</protein>
<organism evidence="3 4">
    <name type="scientific">Candidatus Avipropionibacterium avicola</name>
    <dbReference type="NCBI Taxonomy" id="2840701"/>
    <lineage>
        <taxon>Bacteria</taxon>
        <taxon>Bacillati</taxon>
        <taxon>Actinomycetota</taxon>
        <taxon>Actinomycetes</taxon>
        <taxon>Propionibacteriales</taxon>
        <taxon>Propionibacteriaceae</taxon>
        <taxon>Propionibacteriaceae incertae sedis</taxon>
        <taxon>Candidatus Avipropionibacterium</taxon>
    </lineage>
</organism>
<dbReference type="InterPro" id="IPR027409">
    <property type="entry name" value="GroEL-like_apical_dom_sf"/>
</dbReference>
<name>A0A9D1GXJ7_9ACTN</name>
<dbReference type="GO" id="GO:0042026">
    <property type="term" value="P:protein refolding"/>
    <property type="evidence" value="ECO:0007669"/>
    <property type="project" value="InterPro"/>
</dbReference>
<accession>A0A9D1GXJ7</accession>
<evidence type="ECO:0000256" key="2">
    <source>
        <dbReference type="ARBA" id="ARBA00023186"/>
    </source>
</evidence>
<dbReference type="Proteomes" id="UP000886842">
    <property type="component" value="Unassembled WGS sequence"/>
</dbReference>
<dbReference type="GO" id="GO:0140662">
    <property type="term" value="F:ATP-dependent protein folding chaperone"/>
    <property type="evidence" value="ECO:0007669"/>
    <property type="project" value="InterPro"/>
</dbReference>
<reference evidence="3" key="2">
    <citation type="journal article" date="2021" name="PeerJ">
        <title>Extensive microbial diversity within the chicken gut microbiome revealed by metagenomics and culture.</title>
        <authorList>
            <person name="Gilroy R."/>
            <person name="Ravi A."/>
            <person name="Getino M."/>
            <person name="Pursley I."/>
            <person name="Horton D.L."/>
            <person name="Alikhan N.F."/>
            <person name="Baker D."/>
            <person name="Gharbi K."/>
            <person name="Hall N."/>
            <person name="Watson M."/>
            <person name="Adriaenssens E.M."/>
            <person name="Foster-Nyarko E."/>
            <person name="Jarju S."/>
            <person name="Secka A."/>
            <person name="Antonio M."/>
            <person name="Oren A."/>
            <person name="Chaudhuri R.R."/>
            <person name="La Ragione R."/>
            <person name="Hildebrand F."/>
            <person name="Pallen M.J."/>
        </authorList>
    </citation>
    <scope>NUCLEOTIDE SEQUENCE</scope>
    <source>
        <strain evidence="3">ChiGjej1B1-24693</strain>
    </source>
</reference>
<sequence length="212" mass="22590">MVVPLTVLVVGVAVVLFGALHDRAKRQRALAELTGAPDREIPGYDATAGTPQYLLGDLAHHRREPLPAHDGRPRAMTEGTEIAYGFASPAFATHADGLAVLDRPRILLCRGRVTSMVDLLPVLSRTELQPLVLLAEDIDPEVLDTLAVNVAQDKLAVVAIRIGDADVDDLAAGLGTTVVDDTDLQAGYVPDDHLGSAEQWVSTADASWPLRP</sequence>
<evidence type="ECO:0000313" key="3">
    <source>
        <dbReference type="EMBL" id="HIT74645.1"/>
    </source>
</evidence>
<comment type="caution">
    <text evidence="3">The sequence shown here is derived from an EMBL/GenBank/DDBJ whole genome shotgun (WGS) entry which is preliminary data.</text>
</comment>
<dbReference type="Gene3D" id="3.50.7.10">
    <property type="entry name" value="GroEL"/>
    <property type="match status" value="1"/>
</dbReference>
<keyword evidence="2" id="KW-0143">Chaperone</keyword>
<comment type="similarity">
    <text evidence="1">Belongs to the chaperonin (HSP60) family.</text>
</comment>
<evidence type="ECO:0000256" key="1">
    <source>
        <dbReference type="ARBA" id="ARBA00006607"/>
    </source>
</evidence>
<dbReference type="AlphaFoldDB" id="A0A9D1GXJ7"/>
<dbReference type="InterPro" id="IPR001844">
    <property type="entry name" value="Cpn60/GroEL"/>
</dbReference>